<evidence type="ECO:0000313" key="2">
    <source>
        <dbReference type="Proteomes" id="UP001497700"/>
    </source>
</evidence>
<organism evidence="1 2">
    <name type="scientific">Hypoxylon rubiginosum</name>
    <dbReference type="NCBI Taxonomy" id="110542"/>
    <lineage>
        <taxon>Eukaryota</taxon>
        <taxon>Fungi</taxon>
        <taxon>Dikarya</taxon>
        <taxon>Ascomycota</taxon>
        <taxon>Pezizomycotina</taxon>
        <taxon>Sordariomycetes</taxon>
        <taxon>Xylariomycetidae</taxon>
        <taxon>Xylariales</taxon>
        <taxon>Hypoxylaceae</taxon>
        <taxon>Hypoxylon</taxon>
    </lineage>
</organism>
<gene>
    <name evidence="1" type="ORF">F4820DRAFT_419142</name>
</gene>
<sequence>MGRDDFKVRLQPQDVAGQKNPNYRNAAKIFIHPTTFAQGGFTTAYLCNVETDGPSRWEAVAWPAPDKNVANNIISVSRIFQRMAGLELGQIARVTPGNGPVPDAGVVLMKEITSDDDAAPLPPSEQTRWQYHLESRLELAEYIMVGISFDEIVLNGSRRSFVVTSVNGRTDSVAKYAPGSTVVELSNDDANKTGGKLEVSRLPGMARQIDELNEFFDDFDIEFEGYTTPTYSCGIVVHGSHGTGKSMLLDHIAATNWGRVVRLSYNDKPSTIQTYFKTAIEQRSPTIILIDDITKLIGKDQSGRQVIIETIGQGLDDLANKARQQNMRPHVLVVATCLDFLNDIPHALQRPGRFEEHIALPIPDATGRKEIIRFHKPTFAPNVFDQYVSDLGDRTHAYTGADLRKVLYRATKAWRKRVGRPSTAQPLTWEDVTKGLQEVRPTAMHDINLKPPTVHWSDIGGYEEVKVALQRVLRKPTGPRAKMSKPPKGVLLYGPPGCSKTMTAQAMATESDFNFFAVKGGELLNMYVGETERSIRNLFKRAREASPSIIFFDEFDSIAGSRSGPGGGGASGNSVQALTTLLTEMDGFERIGEVFVLAATNKPELLDPALRRPGRFDELIYVPLPDAAAREAIFAAKARELRFPDGVDAAELARRAEGYSGAEVARICDKAFWDADDDDGGGEHAAPMDVLLAAIGKTPKLVTQDMLDHYREWQERFRS</sequence>
<protein>
    <submittedName>
        <fullName evidence="1">AAA-domain-containing protein</fullName>
    </submittedName>
</protein>
<name>A0ACB9Z2T7_9PEZI</name>
<evidence type="ECO:0000313" key="1">
    <source>
        <dbReference type="EMBL" id="KAI4865797.1"/>
    </source>
</evidence>
<keyword evidence="2" id="KW-1185">Reference proteome</keyword>
<dbReference type="Proteomes" id="UP001497700">
    <property type="component" value="Unassembled WGS sequence"/>
</dbReference>
<comment type="caution">
    <text evidence="1">The sequence shown here is derived from an EMBL/GenBank/DDBJ whole genome shotgun (WGS) entry which is preliminary data.</text>
</comment>
<reference evidence="1 2" key="1">
    <citation type="journal article" date="2022" name="New Phytol.">
        <title>Ecological generalism drives hyperdiversity of secondary metabolite gene clusters in xylarialean endophytes.</title>
        <authorList>
            <person name="Franco M.E.E."/>
            <person name="Wisecaver J.H."/>
            <person name="Arnold A.E."/>
            <person name="Ju Y.M."/>
            <person name="Slot J.C."/>
            <person name="Ahrendt S."/>
            <person name="Moore L.P."/>
            <person name="Eastman K.E."/>
            <person name="Scott K."/>
            <person name="Konkel Z."/>
            <person name="Mondo S.J."/>
            <person name="Kuo A."/>
            <person name="Hayes R.D."/>
            <person name="Haridas S."/>
            <person name="Andreopoulos B."/>
            <person name="Riley R."/>
            <person name="LaButti K."/>
            <person name="Pangilinan J."/>
            <person name="Lipzen A."/>
            <person name="Amirebrahimi M."/>
            <person name="Yan J."/>
            <person name="Adam C."/>
            <person name="Keymanesh K."/>
            <person name="Ng V."/>
            <person name="Louie K."/>
            <person name="Northen T."/>
            <person name="Drula E."/>
            <person name="Henrissat B."/>
            <person name="Hsieh H.M."/>
            <person name="Youens-Clark K."/>
            <person name="Lutzoni F."/>
            <person name="Miadlikowska J."/>
            <person name="Eastwood D.C."/>
            <person name="Hamelin R.C."/>
            <person name="Grigoriev I.V."/>
            <person name="U'Ren J.M."/>
        </authorList>
    </citation>
    <scope>NUCLEOTIDE SEQUENCE [LARGE SCALE GENOMIC DNA]</scope>
    <source>
        <strain evidence="1 2">CBS 119005</strain>
    </source>
</reference>
<proteinExistence type="predicted"/>
<dbReference type="EMBL" id="MU393467">
    <property type="protein sequence ID" value="KAI4865797.1"/>
    <property type="molecule type" value="Genomic_DNA"/>
</dbReference>
<accession>A0ACB9Z2T7</accession>